<protein>
    <submittedName>
        <fullName evidence="2">Uncharacterized protein</fullName>
    </submittedName>
</protein>
<keyword evidence="3" id="KW-1185">Reference proteome</keyword>
<name>A0A0C3JNF5_PISTI</name>
<feature type="region of interest" description="Disordered" evidence="1">
    <location>
        <begin position="1"/>
        <end position="43"/>
    </location>
</feature>
<dbReference type="EMBL" id="KN832009">
    <property type="protein sequence ID" value="KIN99041.1"/>
    <property type="molecule type" value="Genomic_DNA"/>
</dbReference>
<sequence>LPLGLLPPLPELSLSPGPSKPPAPTPSPAPAPIPPSPPTATAPRRALREMKGTCMEIKKIGGVDLFGGLFLVKGVPF</sequence>
<accession>A0A0C3JNF5</accession>
<dbReference type="HOGENOM" id="CLU_2644784_0_0_1"/>
<organism evidence="2 3">
    <name type="scientific">Pisolithus tinctorius Marx 270</name>
    <dbReference type="NCBI Taxonomy" id="870435"/>
    <lineage>
        <taxon>Eukaryota</taxon>
        <taxon>Fungi</taxon>
        <taxon>Dikarya</taxon>
        <taxon>Basidiomycota</taxon>
        <taxon>Agaricomycotina</taxon>
        <taxon>Agaricomycetes</taxon>
        <taxon>Agaricomycetidae</taxon>
        <taxon>Boletales</taxon>
        <taxon>Sclerodermatineae</taxon>
        <taxon>Pisolithaceae</taxon>
        <taxon>Pisolithus</taxon>
    </lineage>
</organism>
<reference evidence="2 3" key="1">
    <citation type="submission" date="2014-04" db="EMBL/GenBank/DDBJ databases">
        <authorList>
            <consortium name="DOE Joint Genome Institute"/>
            <person name="Kuo A."/>
            <person name="Kohler A."/>
            <person name="Costa M.D."/>
            <person name="Nagy L.G."/>
            <person name="Floudas D."/>
            <person name="Copeland A."/>
            <person name="Barry K.W."/>
            <person name="Cichocki N."/>
            <person name="Veneault-Fourrey C."/>
            <person name="LaButti K."/>
            <person name="Lindquist E.A."/>
            <person name="Lipzen A."/>
            <person name="Lundell T."/>
            <person name="Morin E."/>
            <person name="Murat C."/>
            <person name="Sun H."/>
            <person name="Tunlid A."/>
            <person name="Henrissat B."/>
            <person name="Grigoriev I.V."/>
            <person name="Hibbett D.S."/>
            <person name="Martin F."/>
            <person name="Nordberg H.P."/>
            <person name="Cantor M.N."/>
            <person name="Hua S.X."/>
        </authorList>
    </citation>
    <scope>NUCLEOTIDE SEQUENCE [LARGE SCALE GENOMIC DNA]</scope>
    <source>
        <strain evidence="2 3">Marx 270</strain>
    </source>
</reference>
<dbReference type="Proteomes" id="UP000054217">
    <property type="component" value="Unassembled WGS sequence"/>
</dbReference>
<feature type="compositionally biased region" description="Pro residues" evidence="1">
    <location>
        <begin position="18"/>
        <end position="40"/>
    </location>
</feature>
<evidence type="ECO:0000313" key="3">
    <source>
        <dbReference type="Proteomes" id="UP000054217"/>
    </source>
</evidence>
<dbReference type="InParanoid" id="A0A0C3JNF5"/>
<proteinExistence type="predicted"/>
<reference evidence="3" key="2">
    <citation type="submission" date="2015-01" db="EMBL/GenBank/DDBJ databases">
        <title>Evolutionary Origins and Diversification of the Mycorrhizal Mutualists.</title>
        <authorList>
            <consortium name="DOE Joint Genome Institute"/>
            <consortium name="Mycorrhizal Genomics Consortium"/>
            <person name="Kohler A."/>
            <person name="Kuo A."/>
            <person name="Nagy L.G."/>
            <person name="Floudas D."/>
            <person name="Copeland A."/>
            <person name="Barry K.W."/>
            <person name="Cichocki N."/>
            <person name="Veneault-Fourrey C."/>
            <person name="LaButti K."/>
            <person name="Lindquist E.A."/>
            <person name="Lipzen A."/>
            <person name="Lundell T."/>
            <person name="Morin E."/>
            <person name="Murat C."/>
            <person name="Riley R."/>
            <person name="Ohm R."/>
            <person name="Sun H."/>
            <person name="Tunlid A."/>
            <person name="Henrissat B."/>
            <person name="Grigoriev I.V."/>
            <person name="Hibbett D.S."/>
            <person name="Martin F."/>
        </authorList>
    </citation>
    <scope>NUCLEOTIDE SEQUENCE [LARGE SCALE GENOMIC DNA]</scope>
    <source>
        <strain evidence="3">Marx 270</strain>
    </source>
</reference>
<dbReference type="AlphaFoldDB" id="A0A0C3JNF5"/>
<feature type="compositionally biased region" description="Pro residues" evidence="1">
    <location>
        <begin position="1"/>
        <end position="10"/>
    </location>
</feature>
<evidence type="ECO:0000313" key="2">
    <source>
        <dbReference type="EMBL" id="KIN99041.1"/>
    </source>
</evidence>
<gene>
    <name evidence="2" type="ORF">M404DRAFT_1005015</name>
</gene>
<evidence type="ECO:0000256" key="1">
    <source>
        <dbReference type="SAM" id="MobiDB-lite"/>
    </source>
</evidence>
<feature type="non-terminal residue" evidence="2">
    <location>
        <position position="1"/>
    </location>
</feature>